<dbReference type="InterPro" id="IPR032675">
    <property type="entry name" value="LRR_dom_sf"/>
</dbReference>
<feature type="compositionally biased region" description="Acidic residues" evidence="1">
    <location>
        <begin position="545"/>
        <end position="571"/>
    </location>
</feature>
<reference evidence="2 3" key="1">
    <citation type="journal article" date="2010" name="Nat. Biotechnol.">
        <title>Genome sequence of the model mushroom Schizophyllum commune.</title>
        <authorList>
            <person name="Ohm R.A."/>
            <person name="de Jong J.F."/>
            <person name="Lugones L.G."/>
            <person name="Aerts A."/>
            <person name="Kothe E."/>
            <person name="Stajich J.E."/>
            <person name="de Vries R.P."/>
            <person name="Record E."/>
            <person name="Levasseur A."/>
            <person name="Baker S.E."/>
            <person name="Bartholomew K.A."/>
            <person name="Coutinho P.M."/>
            <person name="Erdmann S."/>
            <person name="Fowler T.J."/>
            <person name="Gathman A.C."/>
            <person name="Lombard V."/>
            <person name="Henrissat B."/>
            <person name="Knabe N."/>
            <person name="Kuees U."/>
            <person name="Lilly W.W."/>
            <person name="Lindquist E."/>
            <person name="Lucas S."/>
            <person name="Magnuson J.K."/>
            <person name="Piumi F."/>
            <person name="Raudaskoski M."/>
            <person name="Salamov A."/>
            <person name="Schmutz J."/>
            <person name="Schwarze F.W.M.R."/>
            <person name="vanKuyk P.A."/>
            <person name="Horton J.S."/>
            <person name="Grigoriev I.V."/>
            <person name="Woesten H.A.B."/>
        </authorList>
    </citation>
    <scope>NUCLEOTIDE SEQUENCE [LARGE SCALE GENOMIC DNA]</scope>
    <source>
        <strain evidence="3">H4-8 / FGSC 9210</strain>
    </source>
</reference>
<feature type="compositionally biased region" description="Polar residues" evidence="1">
    <location>
        <begin position="622"/>
        <end position="637"/>
    </location>
</feature>
<dbReference type="EMBL" id="GL377308">
    <property type="protein sequence ID" value="EFI95627.1"/>
    <property type="molecule type" value="Genomic_DNA"/>
</dbReference>
<dbReference type="Proteomes" id="UP000007431">
    <property type="component" value="Unassembled WGS sequence"/>
</dbReference>
<dbReference type="HOGENOM" id="CLU_409484_0_0_1"/>
<proteinExistence type="predicted"/>
<feature type="region of interest" description="Disordered" evidence="1">
    <location>
        <begin position="471"/>
        <end position="671"/>
    </location>
</feature>
<dbReference type="InParanoid" id="D8Q9C4"/>
<name>D8Q9C4_SCHCM</name>
<feature type="compositionally biased region" description="Basic and acidic residues" evidence="1">
    <location>
        <begin position="590"/>
        <end position="607"/>
    </location>
</feature>
<evidence type="ECO:0000313" key="2">
    <source>
        <dbReference type="EMBL" id="EFI95627.1"/>
    </source>
</evidence>
<keyword evidence="3" id="KW-1185">Reference proteome</keyword>
<feature type="compositionally biased region" description="Acidic residues" evidence="1">
    <location>
        <begin position="608"/>
        <end position="621"/>
    </location>
</feature>
<dbReference type="VEuPathDB" id="FungiDB:SCHCODRAFT_02547201"/>
<feature type="compositionally biased region" description="Acidic residues" evidence="1">
    <location>
        <begin position="639"/>
        <end position="654"/>
    </location>
</feature>
<accession>D8Q9C4</accession>
<dbReference type="Gene3D" id="3.80.10.10">
    <property type="entry name" value="Ribonuclease Inhibitor"/>
    <property type="match status" value="1"/>
</dbReference>
<feature type="compositionally biased region" description="Basic and acidic residues" evidence="1">
    <location>
        <begin position="655"/>
        <end position="665"/>
    </location>
</feature>
<dbReference type="KEGG" id="scm:SCHCO_02547201"/>
<evidence type="ECO:0000313" key="3">
    <source>
        <dbReference type="Proteomes" id="UP000007431"/>
    </source>
</evidence>
<gene>
    <name evidence="2" type="ORF">SCHCODRAFT_235969</name>
</gene>
<dbReference type="OrthoDB" id="3258555at2759"/>
<dbReference type="eggNOG" id="ENOG502QPW5">
    <property type="taxonomic scope" value="Eukaryota"/>
</dbReference>
<feature type="compositionally biased region" description="Acidic residues" evidence="1">
    <location>
        <begin position="475"/>
        <end position="538"/>
    </location>
</feature>
<dbReference type="AlphaFoldDB" id="D8Q9C4"/>
<dbReference type="OMA" id="MICATEH"/>
<dbReference type="GeneID" id="9591536"/>
<evidence type="ECO:0000256" key="1">
    <source>
        <dbReference type="SAM" id="MobiDB-lite"/>
    </source>
</evidence>
<dbReference type="RefSeq" id="XP_003030530.1">
    <property type="nucleotide sequence ID" value="XM_003030484.1"/>
</dbReference>
<sequence length="671" mass="75503">MEFLTRALEMESSSWQEEREGLITENRQLVKQNQRLSDKLESYRSFLTDAQLKQAHNGELEISFKPLRRGPITKLPPELLLAIFQWAVPPSFLTTPLYKARDDAWIRSMSTKRALSLVCRSWHITAAEILYENIGLRSVGQIAAFLDTLTKSVYAYMVRSITISCYVAPHHAAFYNEDLQAILALCSRLHTFSIRVHQHDMPINHHIPLQLLPVHHIHRIVNLNLSCGSGFDLPEIVLILERTCGHLQSLHFGLSASGGNAIRLPQLIFTTLTTLSIMSSLPNFWSAMTNSWAMPHLRNLTADFSQRVGALGETGFQTFLIKNCADIEYLCIHVSIFEMHIPLPGLRESLQYCARLQHLVLPRCTDAHIRYPHPSVRWIDMSEQPGLYDDLAAYLQHLRSGAFNTAFPSLLGARELDFGLSDMHDISLFLRPDSQLQDGQVVSFEYAGVSIKQSASYVWRADLDYVHVDQSPDVISDDEDEEDDGHEDEDENEEEDEEGEAEEDEDEEDEEDEEDGEEEEEEEVSQEEEEEATEEVEDEGHADMEADEDEPEDSVDATEETEDSGSGEVTDEASTKSESTLLLSVPSGSAERRCVNCGKLADKKEADLGEEVVGDDDDDDQYSPTSSIDGMSSVHSSDGSDEAASDPGLDEEEELPHWTHDDVLRAFRRGS</sequence>
<dbReference type="SUPFAM" id="SSF52047">
    <property type="entry name" value="RNI-like"/>
    <property type="match status" value="1"/>
</dbReference>
<organism evidence="3">
    <name type="scientific">Schizophyllum commune (strain H4-8 / FGSC 9210)</name>
    <name type="common">Split gill fungus</name>
    <dbReference type="NCBI Taxonomy" id="578458"/>
    <lineage>
        <taxon>Eukaryota</taxon>
        <taxon>Fungi</taxon>
        <taxon>Dikarya</taxon>
        <taxon>Basidiomycota</taxon>
        <taxon>Agaricomycotina</taxon>
        <taxon>Agaricomycetes</taxon>
        <taxon>Agaricomycetidae</taxon>
        <taxon>Agaricales</taxon>
        <taxon>Schizophyllaceae</taxon>
        <taxon>Schizophyllum</taxon>
    </lineage>
</organism>
<protein>
    <submittedName>
        <fullName evidence="2">Uncharacterized protein</fullName>
    </submittedName>
</protein>